<dbReference type="OrthoDB" id="525520at2759"/>
<dbReference type="InterPro" id="IPR010979">
    <property type="entry name" value="Ribosomal_uS13-like_H2TH"/>
</dbReference>
<keyword evidence="4" id="KW-0496">Mitochondrion</keyword>
<accession>A0A397IYC8</accession>
<comment type="function">
    <text evidence="6">Component of the mitochondrial ribosome (mitoribosome), a dedicated translation machinery responsible for the synthesis of mitochondrial genome-encoded proteins, including at least some of the essential transmembrane subunits of the mitochondrial respiratory chain. The mitoribosomes are attached to the mitochondrial inner membrane and translation products are cotranslationally integrated into the membrane.</text>
</comment>
<organism evidence="8 9">
    <name type="scientific">Diversispora epigaea</name>
    <dbReference type="NCBI Taxonomy" id="1348612"/>
    <lineage>
        <taxon>Eukaryota</taxon>
        <taxon>Fungi</taxon>
        <taxon>Fungi incertae sedis</taxon>
        <taxon>Mucoromycota</taxon>
        <taxon>Glomeromycotina</taxon>
        <taxon>Glomeromycetes</taxon>
        <taxon>Diversisporales</taxon>
        <taxon>Diversisporaceae</taxon>
        <taxon>Diversispora</taxon>
    </lineage>
</organism>
<dbReference type="GO" id="GO:0003723">
    <property type="term" value="F:RNA binding"/>
    <property type="evidence" value="ECO:0007669"/>
    <property type="project" value="InterPro"/>
</dbReference>
<dbReference type="InterPro" id="IPR001892">
    <property type="entry name" value="Ribosomal_uS13"/>
</dbReference>
<evidence type="ECO:0000256" key="7">
    <source>
        <dbReference type="ARBA" id="ARBA00040757"/>
    </source>
</evidence>
<dbReference type="PROSITE" id="PS00646">
    <property type="entry name" value="RIBOSOMAL_S13_1"/>
    <property type="match status" value="1"/>
</dbReference>
<dbReference type="FunFam" id="1.10.8.50:FF:000001">
    <property type="entry name" value="30S ribosomal protein S13"/>
    <property type="match status" value="1"/>
</dbReference>
<keyword evidence="9" id="KW-1185">Reference proteome</keyword>
<name>A0A397IYC8_9GLOM</name>
<evidence type="ECO:0000256" key="6">
    <source>
        <dbReference type="ARBA" id="ARBA00037226"/>
    </source>
</evidence>
<dbReference type="STRING" id="1348612.A0A397IYC8"/>
<evidence type="ECO:0000256" key="1">
    <source>
        <dbReference type="ARBA" id="ARBA00004173"/>
    </source>
</evidence>
<comment type="subcellular location">
    <subcellularLocation>
        <location evidence="1">Mitochondrion</location>
    </subcellularLocation>
</comment>
<dbReference type="SUPFAM" id="SSF46946">
    <property type="entry name" value="S13-like H2TH domain"/>
    <property type="match status" value="1"/>
</dbReference>
<reference evidence="8 9" key="1">
    <citation type="submission" date="2018-08" db="EMBL/GenBank/DDBJ databases">
        <title>Genome and evolution of the arbuscular mycorrhizal fungus Diversispora epigaea (formerly Glomus versiforme) and its bacterial endosymbionts.</title>
        <authorList>
            <person name="Sun X."/>
            <person name="Fei Z."/>
            <person name="Harrison M."/>
        </authorList>
    </citation>
    <scope>NUCLEOTIDE SEQUENCE [LARGE SCALE GENOMIC DNA]</scope>
    <source>
        <strain evidence="8 9">IT104</strain>
    </source>
</reference>
<keyword evidence="3" id="KW-0689">Ribosomal protein</keyword>
<proteinExistence type="inferred from homology"/>
<keyword evidence="5" id="KW-0687">Ribonucleoprotein</keyword>
<evidence type="ECO:0000313" key="9">
    <source>
        <dbReference type="Proteomes" id="UP000266861"/>
    </source>
</evidence>
<protein>
    <recommendedName>
        <fullName evidence="7">Small ribosomal subunit protein uS13m</fullName>
    </recommendedName>
</protein>
<dbReference type="HAMAP" id="MF_01315">
    <property type="entry name" value="Ribosomal_uS13"/>
    <property type="match status" value="1"/>
</dbReference>
<sequence length="164" mass="19177">MQLILGINLPENKLVKIALTYFHGIGHNTAEKICSKFSIHRTCKLFELSEDKIQQISLELSNMKIESDLKREVKNNILHHRAIGTYKGKRHAMGYPVRGQKTRTNARTARKLNGRWLKKFEYSTLVNGATTTSSSSFINRNDYYYTLPLLTHFRPFEKFYNKFF</sequence>
<dbReference type="Gene3D" id="4.10.910.10">
    <property type="entry name" value="30s ribosomal protein s13, domain 2"/>
    <property type="match status" value="1"/>
</dbReference>
<dbReference type="Pfam" id="PF00416">
    <property type="entry name" value="Ribosomal_S13"/>
    <property type="match status" value="1"/>
</dbReference>
<dbReference type="PANTHER" id="PTHR10871:SF1">
    <property type="entry name" value="SMALL RIBOSOMAL SUBUNIT PROTEIN US13M"/>
    <property type="match status" value="1"/>
</dbReference>
<evidence type="ECO:0000256" key="4">
    <source>
        <dbReference type="ARBA" id="ARBA00023128"/>
    </source>
</evidence>
<comment type="caution">
    <text evidence="8">The sequence shown here is derived from an EMBL/GenBank/DDBJ whole genome shotgun (WGS) entry which is preliminary data.</text>
</comment>
<dbReference type="PANTHER" id="PTHR10871">
    <property type="entry name" value="30S RIBOSOMAL PROTEIN S13/40S RIBOSOMAL PROTEIN S18"/>
    <property type="match status" value="1"/>
</dbReference>
<dbReference type="AlphaFoldDB" id="A0A397IYC8"/>
<dbReference type="EMBL" id="PQFF01000117">
    <property type="protein sequence ID" value="RHZ81045.1"/>
    <property type="molecule type" value="Genomic_DNA"/>
</dbReference>
<dbReference type="GO" id="GO:0006412">
    <property type="term" value="P:translation"/>
    <property type="evidence" value="ECO:0007669"/>
    <property type="project" value="InterPro"/>
</dbReference>
<dbReference type="InterPro" id="IPR027437">
    <property type="entry name" value="Rbsml_uS13_C"/>
</dbReference>
<comment type="similarity">
    <text evidence="2">Belongs to the universal ribosomal protein uS13 family.</text>
</comment>
<dbReference type="Gene3D" id="1.10.8.50">
    <property type="match status" value="1"/>
</dbReference>
<dbReference type="GO" id="GO:0005739">
    <property type="term" value="C:mitochondrion"/>
    <property type="evidence" value="ECO:0007669"/>
    <property type="project" value="UniProtKB-SubCell"/>
</dbReference>
<gene>
    <name evidence="8" type="ORF">Glove_126g27</name>
</gene>
<dbReference type="FunFam" id="4.10.910.10:FF:000004">
    <property type="entry name" value="Small subunit ribosomal protein S13"/>
    <property type="match status" value="1"/>
</dbReference>
<dbReference type="Proteomes" id="UP000266861">
    <property type="component" value="Unassembled WGS sequence"/>
</dbReference>
<dbReference type="GO" id="GO:0015935">
    <property type="term" value="C:small ribosomal subunit"/>
    <property type="evidence" value="ECO:0007669"/>
    <property type="project" value="TreeGrafter"/>
</dbReference>
<evidence type="ECO:0000256" key="5">
    <source>
        <dbReference type="ARBA" id="ARBA00023274"/>
    </source>
</evidence>
<dbReference type="GO" id="GO:0003735">
    <property type="term" value="F:structural constituent of ribosome"/>
    <property type="evidence" value="ECO:0007669"/>
    <property type="project" value="InterPro"/>
</dbReference>
<dbReference type="InterPro" id="IPR018269">
    <property type="entry name" value="Ribosomal_uS13_CS"/>
</dbReference>
<evidence type="ECO:0000256" key="2">
    <source>
        <dbReference type="ARBA" id="ARBA00008080"/>
    </source>
</evidence>
<dbReference type="PROSITE" id="PS50159">
    <property type="entry name" value="RIBOSOMAL_S13_2"/>
    <property type="match status" value="1"/>
</dbReference>
<evidence type="ECO:0000256" key="3">
    <source>
        <dbReference type="ARBA" id="ARBA00022980"/>
    </source>
</evidence>
<evidence type="ECO:0000313" key="8">
    <source>
        <dbReference type="EMBL" id="RHZ81045.1"/>
    </source>
</evidence>